<keyword evidence="4" id="KW-1185">Reference proteome</keyword>
<dbReference type="InterPro" id="IPR014550">
    <property type="entry name" value="UCP028704_OpgC"/>
</dbReference>
<feature type="transmembrane region" description="Helical" evidence="2">
    <location>
        <begin position="267"/>
        <end position="285"/>
    </location>
</feature>
<dbReference type="PIRSF" id="PIRSF028704">
    <property type="entry name" value="UPC028704"/>
    <property type="match status" value="1"/>
</dbReference>
<dbReference type="EMBL" id="JAAAMG010000002">
    <property type="protein sequence ID" value="NDW03472.1"/>
    <property type="molecule type" value="Genomic_DNA"/>
</dbReference>
<feature type="transmembrane region" description="Helical" evidence="2">
    <location>
        <begin position="197"/>
        <end position="213"/>
    </location>
</feature>
<dbReference type="Pfam" id="PF10129">
    <property type="entry name" value="OpgC_C"/>
    <property type="match status" value="1"/>
</dbReference>
<feature type="transmembrane region" description="Helical" evidence="2">
    <location>
        <begin position="330"/>
        <end position="349"/>
    </location>
</feature>
<feature type="transmembrane region" description="Helical" evidence="2">
    <location>
        <begin position="81"/>
        <end position="101"/>
    </location>
</feature>
<reference evidence="3 4" key="1">
    <citation type="submission" date="2020-01" db="EMBL/GenBank/DDBJ databases">
        <title>Jiella pacifica sp. nov.</title>
        <authorList>
            <person name="Xue Z."/>
            <person name="Zhu S."/>
            <person name="Chen J."/>
            <person name="Yang J."/>
        </authorList>
    </citation>
    <scope>NUCLEOTIDE SEQUENCE [LARGE SCALE GENOMIC DNA]</scope>
    <source>
        <strain evidence="3 4">40Bstr34</strain>
    </source>
</reference>
<evidence type="ECO:0000256" key="2">
    <source>
        <dbReference type="SAM" id="Phobius"/>
    </source>
</evidence>
<keyword evidence="2" id="KW-0812">Transmembrane</keyword>
<feature type="region of interest" description="Disordered" evidence="1">
    <location>
        <begin position="360"/>
        <end position="396"/>
    </location>
</feature>
<dbReference type="PANTHER" id="PTHR38592:SF3">
    <property type="entry name" value="BLL4819 PROTEIN"/>
    <property type="match status" value="1"/>
</dbReference>
<feature type="transmembrane region" description="Helical" evidence="2">
    <location>
        <begin position="139"/>
        <end position="156"/>
    </location>
</feature>
<evidence type="ECO:0008006" key="5">
    <source>
        <dbReference type="Google" id="ProtNLM"/>
    </source>
</evidence>
<sequence>MSPLRENRIDLVRGISLLLIFVDHASVSFSEMLQQSRGFSDAAELFVMMAGMSAVLAYHPAAGRADFATVAARTLARSFKLYRVHLTLLLALTTAVFLVPLPNHETLLSNWSLQPLAEDPARFAMEALFLRYLPAELDILPLYIVLIPTVPLWFALIGRSPRLAVAASILLWLSAGLFHVGLIDLSQPKGVWYFNPFSWQIVFLIGILAGLRVRQGLVAFPYRRWLFLAALAFCVGAVPANLLAHFGGYATDGPLRFLVSKTSEGPLRLINALAIVYVVFNLEVLRRTSPTGWLRPIFAAGRNSLPVFVTGTILSDIVTAFVIGSNGLPLPLEVGLVVLGVAIQLLLAVHLDRRKRRPSASPKRSMLVASTDDRDYGWQPPKVLPPMSNAARDPAT</sequence>
<proteinExistence type="predicted"/>
<dbReference type="AlphaFoldDB" id="A0A6N9SYQ0"/>
<keyword evidence="2" id="KW-1133">Transmembrane helix</keyword>
<dbReference type="RefSeq" id="WP_163461104.1">
    <property type="nucleotide sequence ID" value="NZ_JAAAMG010000002.1"/>
</dbReference>
<name>A0A6N9SYQ0_9HYPH</name>
<gene>
    <name evidence="3" type="ORF">GTK09_03450</name>
</gene>
<protein>
    <recommendedName>
        <fullName evidence="5">OpgC protein</fullName>
    </recommendedName>
</protein>
<accession>A0A6N9SYQ0</accession>
<feature type="transmembrane region" description="Helical" evidence="2">
    <location>
        <begin position="163"/>
        <end position="185"/>
    </location>
</feature>
<comment type="caution">
    <text evidence="3">The sequence shown here is derived from an EMBL/GenBank/DDBJ whole genome shotgun (WGS) entry which is preliminary data.</text>
</comment>
<feature type="transmembrane region" description="Helical" evidence="2">
    <location>
        <begin position="225"/>
        <end position="247"/>
    </location>
</feature>
<dbReference type="PANTHER" id="PTHR38592">
    <property type="entry name" value="BLL4819 PROTEIN"/>
    <property type="match status" value="1"/>
</dbReference>
<dbReference type="Proteomes" id="UP000469011">
    <property type="component" value="Unassembled WGS sequence"/>
</dbReference>
<evidence type="ECO:0000313" key="3">
    <source>
        <dbReference type="EMBL" id="NDW03472.1"/>
    </source>
</evidence>
<evidence type="ECO:0000256" key="1">
    <source>
        <dbReference type="SAM" id="MobiDB-lite"/>
    </source>
</evidence>
<evidence type="ECO:0000313" key="4">
    <source>
        <dbReference type="Proteomes" id="UP000469011"/>
    </source>
</evidence>
<feature type="transmembrane region" description="Helical" evidence="2">
    <location>
        <begin position="305"/>
        <end position="324"/>
    </location>
</feature>
<organism evidence="3 4">
    <name type="scientific">Jiella pacifica</name>
    <dbReference type="NCBI Taxonomy" id="2696469"/>
    <lineage>
        <taxon>Bacteria</taxon>
        <taxon>Pseudomonadati</taxon>
        <taxon>Pseudomonadota</taxon>
        <taxon>Alphaproteobacteria</taxon>
        <taxon>Hyphomicrobiales</taxon>
        <taxon>Aurantimonadaceae</taxon>
        <taxon>Jiella</taxon>
    </lineage>
</organism>
<keyword evidence="2" id="KW-0472">Membrane</keyword>